<proteinExistence type="predicted"/>
<reference evidence="1 2" key="1">
    <citation type="submission" date="2014-09" db="EMBL/GenBank/DDBJ databases">
        <title>Butyrate-producing bacteria isolated from human gut.</title>
        <authorList>
            <person name="Zhang Q."/>
            <person name="Zhao L."/>
        </authorList>
    </citation>
    <scope>NUCLEOTIDE SEQUENCE [LARGE SCALE GENOMIC DNA]</scope>
    <source>
        <strain evidence="1 2">R22</strain>
    </source>
</reference>
<evidence type="ECO:0000313" key="2">
    <source>
        <dbReference type="Proteomes" id="UP000245905"/>
    </source>
</evidence>
<dbReference type="Proteomes" id="UP000245905">
    <property type="component" value="Unassembled WGS sequence"/>
</dbReference>
<dbReference type="EMBL" id="JRFS01000020">
    <property type="protein sequence ID" value="PWE83379.1"/>
    <property type="molecule type" value="Genomic_DNA"/>
</dbReference>
<dbReference type="AlphaFoldDB" id="A0A2U2EGE2"/>
<sequence>MFNCDYLEKLKQYVGKDIQLVESDNEVHIYLDSEIQYFLRKKEQKYILYVSERGKETEEKRYTSEVDMKRNFALWVKSNFSENIKYPFSGKFREVTSVEELRILMQQYADEKTYSINDPKEERINILKSEDGQYSIFFLDKNGKKYILEQETENPFVLKRFYNEVTYYGETMRQIREYEEVFEDKLEDDVKIQLLGY</sequence>
<protein>
    <submittedName>
        <fullName evidence="1">Uncharacterized protein</fullName>
    </submittedName>
</protein>
<dbReference type="RefSeq" id="WP_109258215.1">
    <property type="nucleotide sequence ID" value="NZ_JRFS01000020.1"/>
</dbReference>
<name>A0A2U2EGE2_9FIRM</name>
<comment type="caution">
    <text evidence="1">The sequence shown here is derived from an EMBL/GenBank/DDBJ whole genome shotgun (WGS) entry which is preliminary data.</text>
</comment>
<gene>
    <name evidence="1" type="ORF">LD38_10610</name>
</gene>
<organism evidence="1 2">
    <name type="scientific">Agathobacter rectalis</name>
    <dbReference type="NCBI Taxonomy" id="39491"/>
    <lineage>
        <taxon>Bacteria</taxon>
        <taxon>Bacillati</taxon>
        <taxon>Bacillota</taxon>
        <taxon>Clostridia</taxon>
        <taxon>Lachnospirales</taxon>
        <taxon>Lachnospiraceae</taxon>
        <taxon>Agathobacter</taxon>
    </lineage>
</organism>
<evidence type="ECO:0000313" key="1">
    <source>
        <dbReference type="EMBL" id="PWE83379.1"/>
    </source>
</evidence>
<accession>A0A2U2EGE2</accession>